<dbReference type="EMBL" id="UGPG01000001">
    <property type="protein sequence ID" value="STY43489.1"/>
    <property type="molecule type" value="Genomic_DNA"/>
</dbReference>
<dbReference type="Proteomes" id="UP000254879">
    <property type="component" value="Unassembled WGS sequence"/>
</dbReference>
<organism evidence="1 2">
    <name type="scientific">Listeria grayi</name>
    <name type="common">Listeria murrayi</name>
    <dbReference type="NCBI Taxonomy" id="1641"/>
    <lineage>
        <taxon>Bacteria</taxon>
        <taxon>Bacillati</taxon>
        <taxon>Bacillota</taxon>
        <taxon>Bacilli</taxon>
        <taxon>Bacillales</taxon>
        <taxon>Listeriaceae</taxon>
        <taxon>Listeria</taxon>
    </lineage>
</organism>
<protein>
    <submittedName>
        <fullName evidence="1">Uncharacterized protein conserved in bacteria</fullName>
    </submittedName>
</protein>
<accession>A0A378MAT2</accession>
<proteinExistence type="predicted"/>
<dbReference type="InterPro" id="IPR006542">
    <property type="entry name" value="DUF1093"/>
</dbReference>
<gene>
    <name evidence="1" type="primary">yxeA</name>
    <name evidence="1" type="ORF">NCTC10815_00785</name>
</gene>
<evidence type="ECO:0000313" key="1">
    <source>
        <dbReference type="EMBL" id="STY43489.1"/>
    </source>
</evidence>
<dbReference type="Gene3D" id="2.40.50.480">
    <property type="match status" value="1"/>
</dbReference>
<dbReference type="SUPFAM" id="SSF159121">
    <property type="entry name" value="BC4932-like"/>
    <property type="match status" value="1"/>
</dbReference>
<dbReference type="RefSeq" id="WP_003755458.1">
    <property type="nucleotide sequence ID" value="NZ_CABKNG010000001.1"/>
</dbReference>
<sequence>MKKTLWIIIGILLVLVVGAAALLSVDFNRLGKQAYYAEITKSDHITEDKDASGVVYKTYHYKLPAYDKNGNKKSLTFTASKELRSHAFLKLYVKKADRVTSYDEVKQSELPDKVTAKLIN</sequence>
<dbReference type="PANTHER" id="PTHR36433:SF2">
    <property type="entry name" value="YXEA FAMILY PROTEIN"/>
    <property type="match status" value="1"/>
</dbReference>
<dbReference type="InterPro" id="IPR036166">
    <property type="entry name" value="YxeA-like_sf"/>
</dbReference>
<evidence type="ECO:0000313" key="2">
    <source>
        <dbReference type="Proteomes" id="UP000254879"/>
    </source>
</evidence>
<dbReference type="AlphaFoldDB" id="A0A378MAT2"/>
<name>A0A378MAT2_LISGR</name>
<dbReference type="PANTHER" id="PTHR36433">
    <property type="entry name" value="HYPOTHETICAL CYTOSOLIC PROTEIN"/>
    <property type="match status" value="1"/>
</dbReference>
<reference evidence="1 2" key="1">
    <citation type="submission" date="2018-06" db="EMBL/GenBank/DDBJ databases">
        <authorList>
            <consortium name="Pathogen Informatics"/>
            <person name="Doyle S."/>
        </authorList>
    </citation>
    <scope>NUCLEOTIDE SEQUENCE [LARGE SCALE GENOMIC DNA]</scope>
    <source>
        <strain evidence="2">NCTC 10815</strain>
    </source>
</reference>
<dbReference type="Pfam" id="PF06486">
    <property type="entry name" value="DUF1093"/>
    <property type="match status" value="1"/>
</dbReference>
<dbReference type="NCBIfam" id="TIGR01655">
    <property type="entry name" value="yxeA_fam"/>
    <property type="match status" value="1"/>
</dbReference>